<dbReference type="PANTHER" id="PTHR11232">
    <property type="entry name" value="PHOSPHOTYROSINE INTERACTION DOMAIN-CONTAINING FAMILY MEMBER"/>
    <property type="match status" value="1"/>
</dbReference>
<dbReference type="InterPro" id="IPR006020">
    <property type="entry name" value="PTB/PI_dom"/>
</dbReference>
<proteinExistence type="predicted"/>
<comment type="caution">
    <text evidence="3">The sequence shown here is derived from an EMBL/GenBank/DDBJ whole genome shotgun (WGS) entry which is preliminary data.</text>
</comment>
<sequence length="490" mass="54467">MPGKLRRNDYDLVEEAYDSKSPVQDEDSFEHGITFKVKYIGTKDIHKPSSRAEIVTSMRRIRYEHKVHGSKKERTELSVSVMGIKVVHREEGKRNWITHHKKKQEFEVTEIMSHPINRIFYVSHDSQDLQIFSFISKEEDVFRCSVFKANTKADAILIVRTIGQAFEVCHKRTLSQASQDNALQADKDNPELDVPMKNNVAPMETNESLPSQKVDLPTDVREYHPDPSIAPLTIQQLRQIYQQQLDHQRQETQAAQAQLTLVTQQLDNEAAARQVLQNQLDQVLKQNKDLISTVTQLVDQVQTLQNQLCGRGDSGVSLSLDMDGKISSGMAIHSQASSSVNSSPYKEGLVSTAAVLKHRLGEPVFPNIPPPAVTPSPVMSHRGDIDALDGSISSLQSSSKVASSESFLRSSTVPEGSSLPPLVDLSSSELEMVEPRHEPFPQQFLQFVFDSSDPGRDSSTNINTQQNGTVNVANTSISLGGKSTILNGTF</sequence>
<protein>
    <recommendedName>
        <fullName evidence="2">PID domain-containing protein</fullName>
    </recommendedName>
</protein>
<dbReference type="PANTHER" id="PTHR11232:SF17">
    <property type="entry name" value="CAPON-LIKE PROTEIN"/>
    <property type="match status" value="1"/>
</dbReference>
<dbReference type="SMART" id="SM00462">
    <property type="entry name" value="PTB"/>
    <property type="match status" value="1"/>
</dbReference>
<gene>
    <name evidence="3" type="ORF">PLOB_00018934</name>
</gene>
<dbReference type="EMBL" id="CALNXK010000022">
    <property type="protein sequence ID" value="CAH3109977.1"/>
    <property type="molecule type" value="Genomic_DNA"/>
</dbReference>
<dbReference type="PROSITE" id="PS01179">
    <property type="entry name" value="PID"/>
    <property type="match status" value="2"/>
</dbReference>
<dbReference type="SUPFAM" id="SSF50729">
    <property type="entry name" value="PH domain-like"/>
    <property type="match status" value="1"/>
</dbReference>
<dbReference type="Proteomes" id="UP001159405">
    <property type="component" value="Unassembled WGS sequence"/>
</dbReference>
<accession>A0ABN8NI07</accession>
<keyword evidence="4" id="KW-1185">Reference proteome</keyword>
<name>A0ABN8NI07_9CNID</name>
<evidence type="ECO:0000259" key="2">
    <source>
        <dbReference type="PROSITE" id="PS01179"/>
    </source>
</evidence>
<organism evidence="3 4">
    <name type="scientific">Porites lobata</name>
    <dbReference type="NCBI Taxonomy" id="104759"/>
    <lineage>
        <taxon>Eukaryota</taxon>
        <taxon>Metazoa</taxon>
        <taxon>Cnidaria</taxon>
        <taxon>Anthozoa</taxon>
        <taxon>Hexacorallia</taxon>
        <taxon>Scleractinia</taxon>
        <taxon>Fungiina</taxon>
        <taxon>Poritidae</taxon>
        <taxon>Porites</taxon>
    </lineage>
</organism>
<feature type="coiled-coil region" evidence="1">
    <location>
        <begin position="238"/>
        <end position="307"/>
    </location>
</feature>
<evidence type="ECO:0000313" key="3">
    <source>
        <dbReference type="EMBL" id="CAH3109977.1"/>
    </source>
</evidence>
<dbReference type="Pfam" id="PF00640">
    <property type="entry name" value="PID"/>
    <property type="match status" value="1"/>
</dbReference>
<dbReference type="InterPro" id="IPR011993">
    <property type="entry name" value="PH-like_dom_sf"/>
</dbReference>
<dbReference type="Gene3D" id="2.30.29.30">
    <property type="entry name" value="Pleckstrin-homology domain (PH domain)/Phosphotyrosine-binding domain (PTB)"/>
    <property type="match status" value="1"/>
</dbReference>
<evidence type="ECO:0000313" key="4">
    <source>
        <dbReference type="Proteomes" id="UP001159405"/>
    </source>
</evidence>
<dbReference type="InterPro" id="IPR051133">
    <property type="entry name" value="Adapter_Engulfment-Domain"/>
</dbReference>
<reference evidence="3 4" key="1">
    <citation type="submission" date="2022-05" db="EMBL/GenBank/DDBJ databases">
        <authorList>
            <consortium name="Genoscope - CEA"/>
            <person name="William W."/>
        </authorList>
    </citation>
    <scope>NUCLEOTIDE SEQUENCE [LARGE SCALE GENOMIC DNA]</scope>
</reference>
<evidence type="ECO:0000256" key="1">
    <source>
        <dbReference type="SAM" id="Coils"/>
    </source>
</evidence>
<keyword evidence="1" id="KW-0175">Coiled coil</keyword>
<feature type="domain" description="PID" evidence="2">
    <location>
        <begin position="32"/>
        <end position="90"/>
    </location>
</feature>
<feature type="domain" description="PID" evidence="2">
    <location>
        <begin position="111"/>
        <end position="174"/>
    </location>
</feature>